<reference evidence="1 2" key="1">
    <citation type="submission" date="2024-06" db="EMBL/GenBank/DDBJ databases">
        <title>Sorghum-associated microbial communities from plants grown in Nebraska, USA.</title>
        <authorList>
            <person name="Schachtman D."/>
        </authorList>
    </citation>
    <scope>NUCLEOTIDE SEQUENCE [LARGE SCALE GENOMIC DNA]</scope>
    <source>
        <strain evidence="1 2">736</strain>
    </source>
</reference>
<evidence type="ECO:0000313" key="1">
    <source>
        <dbReference type="EMBL" id="MET4559826.1"/>
    </source>
</evidence>
<name>A0ABV2PFV7_9BACI</name>
<gene>
    <name evidence="1" type="ORF">ABIA69_000969</name>
</gene>
<dbReference type="RefSeq" id="WP_354471098.1">
    <property type="nucleotide sequence ID" value="NZ_JBEPSB010000003.1"/>
</dbReference>
<keyword evidence="2" id="KW-1185">Reference proteome</keyword>
<organism evidence="1 2">
    <name type="scientific">Lysinibacillus parviboronicapiens</name>
    <dbReference type="NCBI Taxonomy" id="436516"/>
    <lineage>
        <taxon>Bacteria</taxon>
        <taxon>Bacillati</taxon>
        <taxon>Bacillota</taxon>
        <taxon>Bacilli</taxon>
        <taxon>Bacillales</taxon>
        <taxon>Bacillaceae</taxon>
        <taxon>Lysinibacillus</taxon>
    </lineage>
</organism>
<protein>
    <submittedName>
        <fullName evidence="1">Uncharacterized protein</fullName>
    </submittedName>
</protein>
<proteinExistence type="predicted"/>
<dbReference type="Proteomes" id="UP001549363">
    <property type="component" value="Unassembled WGS sequence"/>
</dbReference>
<sequence>MKITTLSQLQAKSVYTTNHHHEKKDKQSLLTDTYEFTGKSAETATSLWNYSVHEVGKTSTINPVSSRLNGLNTPNWDVIPTKGMNVPPQDELINQMREVARRTALAAKSARRNGDESTAINLQIEKLLAQYISPVSPDRKALHQQAMKAIKKHESENHMTPVGDPSLVDYLNKMDNIPTATNKSLSLSGGGIVRPTMNSLGGYDYDVMVGGHTLLASVNGNWHYGLTPAESMKEKEFYQMYWSFVDEAKNELKE</sequence>
<dbReference type="EMBL" id="JBEPSB010000003">
    <property type="protein sequence ID" value="MET4559826.1"/>
    <property type="molecule type" value="Genomic_DNA"/>
</dbReference>
<comment type="caution">
    <text evidence="1">The sequence shown here is derived from an EMBL/GenBank/DDBJ whole genome shotgun (WGS) entry which is preliminary data.</text>
</comment>
<accession>A0ABV2PFV7</accession>
<evidence type="ECO:0000313" key="2">
    <source>
        <dbReference type="Proteomes" id="UP001549363"/>
    </source>
</evidence>